<keyword evidence="1" id="KW-0732">Signal</keyword>
<dbReference type="EMBL" id="JBHUIP010000005">
    <property type="protein sequence ID" value="MFD2262779.1"/>
    <property type="molecule type" value="Genomic_DNA"/>
</dbReference>
<feature type="chain" id="PRO_5045655053" description="Tetratricopeptide repeat protein" evidence="1">
    <location>
        <begin position="24"/>
        <end position="322"/>
    </location>
</feature>
<reference evidence="3" key="1">
    <citation type="journal article" date="2019" name="Int. J. Syst. Evol. Microbiol.">
        <title>The Global Catalogue of Microorganisms (GCM) 10K type strain sequencing project: providing services to taxonomists for standard genome sequencing and annotation.</title>
        <authorList>
            <consortium name="The Broad Institute Genomics Platform"/>
            <consortium name="The Broad Institute Genome Sequencing Center for Infectious Disease"/>
            <person name="Wu L."/>
            <person name="Ma J."/>
        </authorList>
    </citation>
    <scope>NUCLEOTIDE SEQUENCE [LARGE SCALE GENOMIC DNA]</scope>
    <source>
        <strain evidence="3">CGMCC 1.19062</strain>
    </source>
</reference>
<evidence type="ECO:0008006" key="4">
    <source>
        <dbReference type="Google" id="ProtNLM"/>
    </source>
</evidence>
<evidence type="ECO:0000313" key="2">
    <source>
        <dbReference type="EMBL" id="MFD2262779.1"/>
    </source>
</evidence>
<keyword evidence="3" id="KW-1185">Reference proteome</keyword>
<sequence length="322" mass="33449">MKRLMQAGAIALLMATTPLAVQAQGRPLPGDASQSVKQATMLLDQVKASNLDRWWRANAIARMARTLARMGDTDSARIMGRDMLLVLREASQDNTPPPPALSESASFAIMAQAYADLKDPVTSTEAANAALKALSTDPAIRAATLPLIAQAMADVGSRGPAGDMALEGLRSAAALPAGRDQLSALAAIAQVQAKLGDREAAMGTAMAARDALPPASSMADKAIGQAQIARAFAAAGDQQTARAVARDAIRTYDQSVNDSTITTGQRVASLALIAIAQAEAGDKSTARQILGVAKQTQTGISGQYEKLISFLTVADAVMLIER</sequence>
<dbReference type="Proteomes" id="UP001597295">
    <property type="component" value="Unassembled WGS sequence"/>
</dbReference>
<evidence type="ECO:0000256" key="1">
    <source>
        <dbReference type="SAM" id="SignalP"/>
    </source>
</evidence>
<name>A0ABW5DQQ1_9PROT</name>
<protein>
    <recommendedName>
        <fullName evidence="4">Tetratricopeptide repeat protein</fullName>
    </recommendedName>
</protein>
<accession>A0ABW5DQQ1</accession>
<dbReference type="RefSeq" id="WP_379875746.1">
    <property type="nucleotide sequence ID" value="NZ_JBHUIP010000005.1"/>
</dbReference>
<feature type="signal peptide" evidence="1">
    <location>
        <begin position="1"/>
        <end position="23"/>
    </location>
</feature>
<organism evidence="2 3">
    <name type="scientific">Lacibacterium aquatile</name>
    <dbReference type="NCBI Taxonomy" id="1168082"/>
    <lineage>
        <taxon>Bacteria</taxon>
        <taxon>Pseudomonadati</taxon>
        <taxon>Pseudomonadota</taxon>
        <taxon>Alphaproteobacteria</taxon>
        <taxon>Rhodospirillales</taxon>
        <taxon>Rhodospirillaceae</taxon>
    </lineage>
</organism>
<evidence type="ECO:0000313" key="3">
    <source>
        <dbReference type="Proteomes" id="UP001597295"/>
    </source>
</evidence>
<gene>
    <name evidence="2" type="ORF">ACFSM5_07750</name>
</gene>
<proteinExistence type="predicted"/>
<comment type="caution">
    <text evidence="2">The sequence shown here is derived from an EMBL/GenBank/DDBJ whole genome shotgun (WGS) entry which is preliminary data.</text>
</comment>